<keyword evidence="2" id="KW-0689">Ribosomal protein</keyword>
<evidence type="ECO:0000256" key="3">
    <source>
        <dbReference type="ARBA" id="ARBA00023274"/>
    </source>
</evidence>
<keyword evidence="3" id="KW-0687">Ribonucleoprotein</keyword>
<dbReference type="EMBL" id="CCBN010000011">
    <property type="protein sequence ID" value="CDO55512.1"/>
    <property type="molecule type" value="Genomic_DNA"/>
</dbReference>
<evidence type="ECO:0000256" key="1">
    <source>
        <dbReference type="ARBA" id="ARBA00010592"/>
    </source>
</evidence>
<dbReference type="AlphaFoldDB" id="A0A0J9XDT1"/>
<dbReference type="InterPro" id="IPR008991">
    <property type="entry name" value="Translation_prot_SH3-like_sf"/>
</dbReference>
<keyword evidence="7" id="KW-1185">Reference proteome</keyword>
<comment type="similarity">
    <text evidence="1">Belongs to the eukaryotic ribosomal protein eL6 family.</text>
</comment>
<evidence type="ECO:0000256" key="2">
    <source>
        <dbReference type="ARBA" id="ARBA00022980"/>
    </source>
</evidence>
<evidence type="ECO:0000313" key="5">
    <source>
        <dbReference type="EMBL" id="CDO55512.1"/>
    </source>
</evidence>
<dbReference type="InterPro" id="IPR000915">
    <property type="entry name" value="60S_ribosomal_eL6"/>
</dbReference>
<gene>
    <name evidence="5" type="ORF">BN980_GECA11s02375g</name>
    <name evidence="6" type="ORF">DV451_000149</name>
</gene>
<dbReference type="Proteomes" id="UP000750522">
    <property type="component" value="Unassembled WGS sequence"/>
</dbReference>
<name>A0A0J9XDT1_GEOCN</name>
<reference evidence="6" key="3">
    <citation type="submission" date="2020-01" db="EMBL/GenBank/DDBJ databases">
        <authorList>
            <person name="Perkins V."/>
            <person name="Lessard M.-H."/>
            <person name="Dugat-Bony E."/>
            <person name="Frenette M."/>
            <person name="Labrie S."/>
        </authorList>
    </citation>
    <scope>NUCLEOTIDE SEQUENCE</scope>
    <source>
        <strain evidence="6">LMA-70</strain>
    </source>
</reference>
<reference evidence="6" key="2">
    <citation type="journal article" date="2020" name="Front. Microbiol.">
        <title>Phenotypic and Genetic Characterization of the Cheese Ripening Yeast Geotrichum candidum.</title>
        <authorList>
            <person name="Perkins V."/>
            <person name="Vignola S."/>
            <person name="Lessard M.H."/>
            <person name="Plante P.L."/>
            <person name="Corbeil J."/>
            <person name="Dugat-Bony E."/>
            <person name="Frenette M."/>
            <person name="Labrie S."/>
        </authorList>
    </citation>
    <scope>NUCLEOTIDE SEQUENCE</scope>
    <source>
        <strain evidence="6">LMA-70</strain>
    </source>
</reference>
<reference evidence="5 7" key="1">
    <citation type="submission" date="2014-03" db="EMBL/GenBank/DDBJ databases">
        <authorList>
            <person name="Casaregola S."/>
        </authorList>
    </citation>
    <scope>NUCLEOTIDE SEQUENCE [LARGE SCALE GENOMIC DNA]</scope>
    <source>
        <strain evidence="5 7">CLIB 918</strain>
    </source>
</reference>
<feature type="compositionally biased region" description="Basic residues" evidence="4">
    <location>
        <begin position="37"/>
        <end position="47"/>
    </location>
</feature>
<dbReference type="EMBL" id="QQZK01000002">
    <property type="protein sequence ID" value="KAF5104988.1"/>
    <property type="molecule type" value="Genomic_DNA"/>
</dbReference>
<dbReference type="GO" id="GO:0022625">
    <property type="term" value="C:cytosolic large ribosomal subunit"/>
    <property type="evidence" value="ECO:0007669"/>
    <property type="project" value="TreeGrafter"/>
</dbReference>
<organism evidence="5 7">
    <name type="scientific">Geotrichum candidum</name>
    <name type="common">Oospora lactis</name>
    <name type="synonym">Dipodascus geotrichum</name>
    <dbReference type="NCBI Taxonomy" id="1173061"/>
    <lineage>
        <taxon>Eukaryota</taxon>
        <taxon>Fungi</taxon>
        <taxon>Dikarya</taxon>
        <taxon>Ascomycota</taxon>
        <taxon>Saccharomycotina</taxon>
        <taxon>Dipodascomycetes</taxon>
        <taxon>Dipodascales</taxon>
        <taxon>Dipodascaceae</taxon>
        <taxon>Geotrichum</taxon>
    </lineage>
</organism>
<evidence type="ECO:0000313" key="6">
    <source>
        <dbReference type="EMBL" id="KAF5104988.1"/>
    </source>
</evidence>
<proteinExistence type="inferred from homology"/>
<dbReference type="InterPro" id="IPR014722">
    <property type="entry name" value="Rib_uL2_dom2"/>
</dbReference>
<dbReference type="SUPFAM" id="SSF50104">
    <property type="entry name" value="Translation proteins SH3-like domain"/>
    <property type="match status" value="1"/>
</dbReference>
<dbReference type="Pfam" id="PF01159">
    <property type="entry name" value="Ribosomal_L6e"/>
    <property type="match status" value="1"/>
</dbReference>
<evidence type="ECO:0000313" key="7">
    <source>
        <dbReference type="Proteomes" id="UP000242525"/>
    </source>
</evidence>
<dbReference type="GO" id="GO:0002181">
    <property type="term" value="P:cytoplasmic translation"/>
    <property type="evidence" value="ECO:0007669"/>
    <property type="project" value="TreeGrafter"/>
</dbReference>
<evidence type="ECO:0000256" key="4">
    <source>
        <dbReference type="SAM" id="MobiDB-lite"/>
    </source>
</evidence>
<dbReference type="FunFam" id="2.30.30.30:FF:000014">
    <property type="entry name" value="60S ribosomal protein L6"/>
    <property type="match status" value="1"/>
</dbReference>
<dbReference type="CDD" id="cd13156">
    <property type="entry name" value="KOW_RPL6"/>
    <property type="match status" value="1"/>
</dbReference>
<dbReference type="GO" id="GO:0003735">
    <property type="term" value="F:structural constituent of ribosome"/>
    <property type="evidence" value="ECO:0007669"/>
    <property type="project" value="InterPro"/>
</dbReference>
<sequence>MSAQTKQIGGAKNGSNRSIPTEKAQKWYPAQPAPTLKKARKSARPQKLRASLVPGTVLIILAGRFRGKRVVFLKALEDSTLLVSGPFKVNGVPLRRVNARYVIATSTRVNIESVKVEKFNVAYFAREKAAKKAATEEEFFGDKAVKKEIKAERVADQKTVDAALIAEIAKQPLLKKYIASRFSLKNGDKPHLLKF</sequence>
<dbReference type="OrthoDB" id="2436667at2759"/>
<dbReference type="GO" id="GO:0003723">
    <property type="term" value="F:RNA binding"/>
    <property type="evidence" value="ECO:0007669"/>
    <property type="project" value="TreeGrafter"/>
</dbReference>
<dbReference type="PANTHER" id="PTHR10715:SF0">
    <property type="entry name" value="LARGE RIBOSOMAL SUBUNIT PROTEIN EL6"/>
    <property type="match status" value="1"/>
</dbReference>
<dbReference type="STRING" id="1173061.A0A0J9XDT1"/>
<protein>
    <submittedName>
        <fullName evidence="5">Similar to Saccharomyces cerevisiae YML073C RPL6A N-terminally acetylated protein component of the large (60S) ribosomal subunit</fullName>
    </submittedName>
</protein>
<feature type="region of interest" description="Disordered" evidence="4">
    <location>
        <begin position="1"/>
        <end position="47"/>
    </location>
</feature>
<dbReference type="Proteomes" id="UP000242525">
    <property type="component" value="Unassembled WGS sequence"/>
</dbReference>
<dbReference type="Gene3D" id="2.30.30.30">
    <property type="match status" value="1"/>
</dbReference>
<feature type="compositionally biased region" description="Polar residues" evidence="4">
    <location>
        <begin position="1"/>
        <end position="19"/>
    </location>
</feature>
<accession>A0A0J9XDT1</accession>
<dbReference type="InterPro" id="IPR041997">
    <property type="entry name" value="Ribosomal_eL6_KOW"/>
</dbReference>
<comment type="caution">
    <text evidence="5">The sequence shown here is derived from an EMBL/GenBank/DDBJ whole genome shotgun (WGS) entry which is preliminary data.</text>
</comment>
<dbReference type="PANTHER" id="PTHR10715">
    <property type="entry name" value="60S RIBOSOMAL PROTEIN L6"/>
    <property type="match status" value="1"/>
</dbReference>
<dbReference type="GO" id="GO:0000027">
    <property type="term" value="P:ribosomal large subunit assembly"/>
    <property type="evidence" value="ECO:0007669"/>
    <property type="project" value="TreeGrafter"/>
</dbReference>